<protein>
    <recommendedName>
        <fullName evidence="4">DUF3592 domain-containing protein</fullName>
    </recommendedName>
</protein>
<evidence type="ECO:0000256" key="1">
    <source>
        <dbReference type="SAM" id="Phobius"/>
    </source>
</evidence>
<evidence type="ECO:0000313" key="3">
    <source>
        <dbReference type="Proteomes" id="UP001165685"/>
    </source>
</evidence>
<proteinExistence type="predicted"/>
<dbReference type="RefSeq" id="WP_270676252.1">
    <property type="nucleotide sequence ID" value="NZ_JAQFWP010000005.1"/>
</dbReference>
<dbReference type="EMBL" id="JAQFWP010000005">
    <property type="protein sequence ID" value="MDA2803774.1"/>
    <property type="molecule type" value="Genomic_DNA"/>
</dbReference>
<accession>A0ABT4TGF1</accession>
<name>A0ABT4TGF1_9ACTN</name>
<gene>
    <name evidence="2" type="ORF">O4U47_04560</name>
</gene>
<keyword evidence="1" id="KW-0472">Membrane</keyword>
<keyword evidence="3" id="KW-1185">Reference proteome</keyword>
<evidence type="ECO:0008006" key="4">
    <source>
        <dbReference type="Google" id="ProtNLM"/>
    </source>
</evidence>
<feature type="transmembrane region" description="Helical" evidence="1">
    <location>
        <begin position="12"/>
        <end position="33"/>
    </location>
</feature>
<comment type="caution">
    <text evidence="2">The sequence shown here is derived from an EMBL/GenBank/DDBJ whole genome shotgun (WGS) entry which is preliminary data.</text>
</comment>
<sequence>MARKGRPKDPSPGGTFLILLISLAVLGVLVPALPAGAQHFWEHFRGTSTGIPGTLELSGESGYSRPHKPGAEPGDGPCKGTFTTDEGEVYKRVHAAVPDDCEAGAVYEDARLVPKNPSAWINDDKDVAQVEGGGGWGAPFTALLIGTALVVVAGLSAFGCTLMIRDELRRGSSRPARRR</sequence>
<dbReference type="Proteomes" id="UP001165685">
    <property type="component" value="Unassembled WGS sequence"/>
</dbReference>
<feature type="transmembrane region" description="Helical" evidence="1">
    <location>
        <begin position="140"/>
        <end position="164"/>
    </location>
</feature>
<organism evidence="2 3">
    <name type="scientific">Nocardiopsis suaedae</name>
    <dbReference type="NCBI Taxonomy" id="3018444"/>
    <lineage>
        <taxon>Bacteria</taxon>
        <taxon>Bacillati</taxon>
        <taxon>Actinomycetota</taxon>
        <taxon>Actinomycetes</taxon>
        <taxon>Streptosporangiales</taxon>
        <taxon>Nocardiopsidaceae</taxon>
        <taxon>Nocardiopsis</taxon>
    </lineage>
</organism>
<keyword evidence="1" id="KW-0812">Transmembrane</keyword>
<reference evidence="2" key="1">
    <citation type="submission" date="2023-01" db="EMBL/GenBank/DDBJ databases">
        <title>Draft genome sequence of Nocardiopsis sp. LSu2-4 isolated from halophytes.</title>
        <authorList>
            <person name="Duangmal K."/>
            <person name="Chantavorakit T."/>
        </authorList>
    </citation>
    <scope>NUCLEOTIDE SEQUENCE</scope>
    <source>
        <strain evidence="2">LSu2-4</strain>
    </source>
</reference>
<keyword evidence="1" id="KW-1133">Transmembrane helix</keyword>
<evidence type="ECO:0000313" key="2">
    <source>
        <dbReference type="EMBL" id="MDA2803774.1"/>
    </source>
</evidence>